<proteinExistence type="predicted"/>
<evidence type="ECO:0000313" key="2">
    <source>
        <dbReference type="Proteomes" id="UP001152320"/>
    </source>
</evidence>
<dbReference type="EMBL" id="JAIZAY010000010">
    <property type="protein sequence ID" value="KAJ8034955.1"/>
    <property type="molecule type" value="Genomic_DNA"/>
</dbReference>
<dbReference type="PANTHER" id="PTHR37984">
    <property type="entry name" value="PROTEIN CBG26694"/>
    <property type="match status" value="1"/>
</dbReference>
<dbReference type="Proteomes" id="UP001152320">
    <property type="component" value="Chromosome 10"/>
</dbReference>
<dbReference type="AlphaFoldDB" id="A0A9Q1BYJ2"/>
<name>A0A9Q1BYJ2_HOLLE</name>
<gene>
    <name evidence="1" type="ORF">HOLleu_21999</name>
</gene>
<accession>A0A9Q1BYJ2</accession>
<dbReference type="SUPFAM" id="SSF56672">
    <property type="entry name" value="DNA/RNA polymerases"/>
    <property type="match status" value="1"/>
</dbReference>
<protein>
    <recommendedName>
        <fullName evidence="3">Reverse transcriptase RNase H-like domain-containing protein</fullName>
    </recommendedName>
</protein>
<organism evidence="1 2">
    <name type="scientific">Holothuria leucospilota</name>
    <name type="common">Black long sea cucumber</name>
    <name type="synonym">Mertensiothuria leucospilota</name>
    <dbReference type="NCBI Taxonomy" id="206669"/>
    <lineage>
        <taxon>Eukaryota</taxon>
        <taxon>Metazoa</taxon>
        <taxon>Echinodermata</taxon>
        <taxon>Eleutherozoa</taxon>
        <taxon>Echinozoa</taxon>
        <taxon>Holothuroidea</taxon>
        <taxon>Aspidochirotacea</taxon>
        <taxon>Aspidochirotida</taxon>
        <taxon>Holothuriidae</taxon>
        <taxon>Holothuria</taxon>
    </lineage>
</organism>
<dbReference type="InterPro" id="IPR043502">
    <property type="entry name" value="DNA/RNA_pol_sf"/>
</dbReference>
<reference evidence="1" key="1">
    <citation type="submission" date="2021-10" db="EMBL/GenBank/DDBJ databases">
        <title>Tropical sea cucumber genome reveals ecological adaptation and Cuvierian tubules defense mechanism.</title>
        <authorList>
            <person name="Chen T."/>
        </authorList>
    </citation>
    <scope>NUCLEOTIDE SEQUENCE</scope>
    <source>
        <strain evidence="1">Nanhai2018</strain>
        <tissue evidence="1">Muscle</tissue>
    </source>
</reference>
<comment type="caution">
    <text evidence="1">The sequence shown here is derived from an EMBL/GenBank/DDBJ whole genome shotgun (WGS) entry which is preliminary data.</text>
</comment>
<sequence length="209" mass="23891">MPLTQAERNYSQIEKELLALVFGLERNQYTVVKLYSGLITNGWSQLSQKPLSSAPRRLQRVLFRLLQHDVEIRYKPGTEILLADTLTKAYLSTNNRSAVKEETEKINMVKFLLVSSSTLKAIQQASEEDSTLQSVKQYIVNGWPNKHKLQPVTLAYFNIRNELPGKDNVLFKGQRCIIPLSMINDIKDKLHSAHSGIQSTLRHARHSVY</sequence>
<keyword evidence="2" id="KW-1185">Reference proteome</keyword>
<dbReference type="PANTHER" id="PTHR37984:SF8">
    <property type="entry name" value="CCHC-TYPE DOMAIN-CONTAINING PROTEIN"/>
    <property type="match status" value="1"/>
</dbReference>
<evidence type="ECO:0008006" key="3">
    <source>
        <dbReference type="Google" id="ProtNLM"/>
    </source>
</evidence>
<dbReference type="OrthoDB" id="2286242at2759"/>
<dbReference type="InterPro" id="IPR050951">
    <property type="entry name" value="Retrovirus_Pol_polyprotein"/>
</dbReference>
<evidence type="ECO:0000313" key="1">
    <source>
        <dbReference type="EMBL" id="KAJ8034955.1"/>
    </source>
</evidence>